<name>A0A1H1DI76_9ACTN</name>
<dbReference type="RefSeq" id="WP_207631204.1">
    <property type="nucleotide sequence ID" value="NZ_FNKO01000002.1"/>
</dbReference>
<protein>
    <submittedName>
        <fullName evidence="2">Radical SAM-linked protein</fullName>
    </submittedName>
</protein>
<dbReference type="InterPro" id="IPR018768">
    <property type="entry name" value="DUF2344"/>
</dbReference>
<reference evidence="3" key="1">
    <citation type="submission" date="2016-10" db="EMBL/GenBank/DDBJ databases">
        <authorList>
            <person name="Varghese N."/>
            <person name="Submissions S."/>
        </authorList>
    </citation>
    <scope>NUCLEOTIDE SEQUENCE [LARGE SCALE GENOMIC DNA]</scope>
    <source>
        <strain evidence="3">DSM 45459</strain>
    </source>
</reference>
<feature type="domain" description="DUF2344" evidence="1">
    <location>
        <begin position="37"/>
        <end position="207"/>
    </location>
</feature>
<evidence type="ECO:0000313" key="2">
    <source>
        <dbReference type="EMBL" id="SDQ76147.1"/>
    </source>
</evidence>
<accession>A0A1H1DI76</accession>
<dbReference type="Proteomes" id="UP000199301">
    <property type="component" value="Unassembled WGS sequence"/>
</dbReference>
<sequence length="302" mass="32570">MSPVGVSSGVGFVLDKTTEDALSPQHQPRPVLSTGHRIRFRYTKRGHLRFTSHRDLARVFERALRRAGVPVAYSEGYSPHPKISWAGAAPTGVASEAEYAEVQLVRNIAVPTLHEELRSTLPAGMDVAEIVPAESGALSERLEASSWRVEIEGVGPAELERAVRQLLDSETAEVERVTKKGRRTLDVRAALVSAEVRDFAHPGAHEDTESACHSVDAPRVDDCPDRAQRYGILVMVVRHTTPVVRPDDVLKALRVVADLPAPGVARATRLAQGRLDDGGAIADPLAPDRAAAGTRQVGTTFG</sequence>
<evidence type="ECO:0000259" key="1">
    <source>
        <dbReference type="Pfam" id="PF10105"/>
    </source>
</evidence>
<evidence type="ECO:0000313" key="3">
    <source>
        <dbReference type="Proteomes" id="UP000199301"/>
    </source>
</evidence>
<dbReference type="NCBIfam" id="TIGR03936">
    <property type="entry name" value="sam_1_link_chp"/>
    <property type="match status" value="1"/>
</dbReference>
<gene>
    <name evidence="2" type="ORF">SAMN04489718_2092</name>
</gene>
<proteinExistence type="predicted"/>
<dbReference type="Pfam" id="PF10105">
    <property type="entry name" value="DUF2344"/>
    <property type="match status" value="1"/>
</dbReference>
<dbReference type="EMBL" id="FNKO01000002">
    <property type="protein sequence ID" value="SDQ76147.1"/>
    <property type="molecule type" value="Genomic_DNA"/>
</dbReference>
<organism evidence="2 3">
    <name type="scientific">Actinopolyspora saharensis</name>
    <dbReference type="NCBI Taxonomy" id="995062"/>
    <lineage>
        <taxon>Bacteria</taxon>
        <taxon>Bacillati</taxon>
        <taxon>Actinomycetota</taxon>
        <taxon>Actinomycetes</taxon>
        <taxon>Actinopolysporales</taxon>
        <taxon>Actinopolysporaceae</taxon>
        <taxon>Actinopolyspora</taxon>
    </lineage>
</organism>
<dbReference type="AlphaFoldDB" id="A0A1H1DI76"/>
<dbReference type="STRING" id="995062.SAMN04489718_2092"/>
<keyword evidence="3" id="KW-1185">Reference proteome</keyword>